<dbReference type="Pfam" id="PF03120">
    <property type="entry name" value="OB_DNA_ligase"/>
    <property type="match status" value="1"/>
</dbReference>
<dbReference type="Pfam" id="PF01653">
    <property type="entry name" value="DNA_ligase_aden"/>
    <property type="match status" value="1"/>
</dbReference>
<comment type="caution">
    <text evidence="14">Lacks conserved residue(s) required for the propagation of feature annotation.</text>
</comment>
<dbReference type="InterPro" id="IPR003583">
    <property type="entry name" value="Hlx-hairpin-Hlx_DNA-bd_motif"/>
</dbReference>
<feature type="binding site" evidence="14">
    <location>
        <position position="114"/>
    </location>
    <ligand>
        <name>NAD(+)</name>
        <dbReference type="ChEBI" id="CHEBI:57540"/>
    </ligand>
</feature>
<evidence type="ECO:0000256" key="6">
    <source>
        <dbReference type="ARBA" id="ARBA00022723"/>
    </source>
</evidence>
<accession>A0A1F6BL92</accession>
<feature type="active site" description="N6-AMP-lysine intermediate" evidence="14">
    <location>
        <position position="116"/>
    </location>
</feature>
<evidence type="ECO:0000256" key="13">
    <source>
        <dbReference type="ARBA" id="ARBA00060881"/>
    </source>
</evidence>
<dbReference type="GO" id="GO:0003911">
    <property type="term" value="F:DNA ligase (NAD+) activity"/>
    <property type="evidence" value="ECO:0007669"/>
    <property type="project" value="UniProtKB-UniRule"/>
</dbReference>
<feature type="binding site" evidence="14">
    <location>
        <position position="416"/>
    </location>
    <ligand>
        <name>Zn(2+)</name>
        <dbReference type="ChEBI" id="CHEBI:29105"/>
    </ligand>
</feature>
<dbReference type="Gene3D" id="1.10.287.610">
    <property type="entry name" value="Helix hairpin bin"/>
    <property type="match status" value="1"/>
</dbReference>
<comment type="caution">
    <text evidence="18">The sequence shown here is derived from an EMBL/GenBank/DDBJ whole genome shotgun (WGS) entry which is preliminary data.</text>
</comment>
<dbReference type="InterPro" id="IPR012340">
    <property type="entry name" value="NA-bd_OB-fold"/>
</dbReference>
<evidence type="ECO:0000256" key="14">
    <source>
        <dbReference type="HAMAP-Rule" id="MF_01588"/>
    </source>
</evidence>
<dbReference type="STRING" id="1798468.A2110_01625"/>
<dbReference type="InterPro" id="IPR010994">
    <property type="entry name" value="RuvA_2-like"/>
</dbReference>
<dbReference type="Pfam" id="PF14520">
    <property type="entry name" value="HHH_5"/>
    <property type="match status" value="1"/>
</dbReference>
<evidence type="ECO:0000256" key="15">
    <source>
        <dbReference type="RuleBase" id="RU000618"/>
    </source>
</evidence>
<evidence type="ECO:0000256" key="10">
    <source>
        <dbReference type="ARBA" id="ARBA00023027"/>
    </source>
</evidence>
<dbReference type="SUPFAM" id="SSF47781">
    <property type="entry name" value="RuvA domain 2-like"/>
    <property type="match status" value="1"/>
</dbReference>
<dbReference type="PANTHER" id="PTHR23389:SF9">
    <property type="entry name" value="DNA LIGASE"/>
    <property type="match status" value="1"/>
</dbReference>
<dbReference type="SMART" id="SM00278">
    <property type="entry name" value="HhH1"/>
    <property type="match status" value="3"/>
</dbReference>
<dbReference type="EC" id="6.5.1.2" evidence="2 14"/>
<organism evidence="18 19">
    <name type="scientific">Candidatus Jorgensenbacteria bacterium GWA1_54_12</name>
    <dbReference type="NCBI Taxonomy" id="1798468"/>
    <lineage>
        <taxon>Bacteria</taxon>
        <taxon>Candidatus Joergenseniibacteriota</taxon>
    </lineage>
</organism>
<comment type="function">
    <text evidence="1 14">DNA ligase that catalyzes the formation of phosphodiester linkages between 5'-phosphoryl and 3'-hydroxyl groups in double-stranded DNA using NAD as a coenzyme and as the energy source for the reaction. It is essential for DNA replication and repair of damaged DNA.</text>
</comment>
<evidence type="ECO:0000256" key="9">
    <source>
        <dbReference type="ARBA" id="ARBA00022842"/>
    </source>
</evidence>
<gene>
    <name evidence="14" type="primary">ligA</name>
    <name evidence="18" type="ORF">A2110_01625</name>
</gene>
<evidence type="ECO:0000256" key="3">
    <source>
        <dbReference type="ARBA" id="ARBA00013308"/>
    </source>
</evidence>
<dbReference type="InterPro" id="IPR041663">
    <property type="entry name" value="DisA/LigA_HHH"/>
</dbReference>
<evidence type="ECO:0000259" key="17">
    <source>
        <dbReference type="PROSITE" id="PS50172"/>
    </source>
</evidence>
<dbReference type="PROSITE" id="PS50172">
    <property type="entry name" value="BRCT"/>
    <property type="match status" value="1"/>
</dbReference>
<dbReference type="Gene3D" id="2.40.50.140">
    <property type="entry name" value="Nucleic acid-binding proteins"/>
    <property type="match status" value="1"/>
</dbReference>
<keyword evidence="6 14" id="KW-0479">Metal-binding</keyword>
<dbReference type="FunFam" id="3.30.470.30:FF:000001">
    <property type="entry name" value="DNA ligase"/>
    <property type="match status" value="1"/>
</dbReference>
<dbReference type="PANTHER" id="PTHR23389">
    <property type="entry name" value="CHROMOSOME TRANSMISSION FIDELITY FACTOR 18"/>
    <property type="match status" value="1"/>
</dbReference>
<evidence type="ECO:0000256" key="7">
    <source>
        <dbReference type="ARBA" id="ARBA00022763"/>
    </source>
</evidence>
<evidence type="ECO:0000256" key="12">
    <source>
        <dbReference type="ARBA" id="ARBA00034005"/>
    </source>
</evidence>
<keyword evidence="4 14" id="KW-0436">Ligase</keyword>
<dbReference type="PROSITE" id="PS01055">
    <property type="entry name" value="DNA_LIGASE_N1"/>
    <property type="match status" value="1"/>
</dbReference>
<dbReference type="HAMAP" id="MF_01588">
    <property type="entry name" value="DNA_ligase_A"/>
    <property type="match status" value="1"/>
</dbReference>
<evidence type="ECO:0000256" key="11">
    <source>
        <dbReference type="ARBA" id="ARBA00023204"/>
    </source>
</evidence>
<dbReference type="CDD" id="cd17748">
    <property type="entry name" value="BRCT_DNA_ligase_like"/>
    <property type="match status" value="1"/>
</dbReference>
<feature type="binding site" evidence="14">
    <location>
        <position position="432"/>
    </location>
    <ligand>
        <name>Zn(2+)</name>
        <dbReference type="ChEBI" id="CHEBI:29105"/>
    </ligand>
</feature>
<dbReference type="InterPro" id="IPR033136">
    <property type="entry name" value="DNA_ligase_CS"/>
</dbReference>
<keyword evidence="11 14" id="KW-0234">DNA repair</keyword>
<evidence type="ECO:0000313" key="19">
    <source>
        <dbReference type="Proteomes" id="UP000176273"/>
    </source>
</evidence>
<dbReference type="Proteomes" id="UP000176273">
    <property type="component" value="Unassembled WGS sequence"/>
</dbReference>
<dbReference type="Gene3D" id="3.40.50.10190">
    <property type="entry name" value="BRCT domain"/>
    <property type="match status" value="1"/>
</dbReference>
<keyword evidence="5 14" id="KW-0235">DNA replication</keyword>
<feature type="coiled-coil region" evidence="16">
    <location>
        <begin position="3"/>
        <end position="30"/>
    </location>
</feature>
<feature type="binding site" evidence="14">
    <location>
        <position position="322"/>
    </location>
    <ligand>
        <name>NAD(+)</name>
        <dbReference type="ChEBI" id="CHEBI:57540"/>
    </ligand>
</feature>
<dbReference type="GO" id="GO:0003677">
    <property type="term" value="F:DNA binding"/>
    <property type="evidence" value="ECO:0007669"/>
    <property type="project" value="InterPro"/>
</dbReference>
<dbReference type="InterPro" id="IPR001357">
    <property type="entry name" value="BRCT_dom"/>
</dbReference>
<dbReference type="PIRSF" id="PIRSF001604">
    <property type="entry name" value="LigA"/>
    <property type="match status" value="1"/>
</dbReference>
<keyword evidence="10 14" id="KW-0520">NAD</keyword>
<dbReference type="InterPro" id="IPR013839">
    <property type="entry name" value="DNAligase_adenylation"/>
</dbReference>
<keyword evidence="16" id="KW-0175">Coiled coil</keyword>
<sequence>MQEKAARERIQKLKEEINRHRYAYHVLDKQTLSPEALDSLKKELFDLEQEFPRLITPDSPTRRVGGKPLKSFGKAHHETPMLSFNDAFSRADMDAWARRAGDVLGRSARAFYCELKIDGLAIELVYENGVLVQGSTRGDGVTGEDVTQNLKTIEAIPLTLRATGSGLRVPSRLVVRGEVFLAKDEFRRVNREREKQGEAPYANPRNLAAGSVRQLDPRVTSARRLTSFAYDIALPQADLKRMGITEHDEEHALLKKLGFRINPHNRRTETLADVFAFRDEWERKRERLEYEIDGIVVMVNDNALFEKAGVIGKAPRAAIAYKFSPREATTSVLDILFQVGRTGVITPVAHLAPVNLGGVTIEHATLHNFDQVMSLDVRVGDTVVVSRAGDVIPQVTQVLPHLRAGKERKQKPPAVCPVDGSPVVRDGAFYRCSNPRCGARHREALRHFVSRGAFDVEGVGPRVIDAFLGAGIMRDAADLFTIREGDISSLPRFGEKSAQNIVRELKEKRRVSLKRFIYSLGILHVGEETSALLAKRMSSVEAKISKPVDMLSVMQKMSMGDLQEIPDIGPAVSRSIYDWFHEKRNAEFLEKLDKAGVRLYSEAQRVNSHLQGIKFVLTGTLSFSRSEAKHRIEERGGNVMESVSGETDYVVAGEAPGTKLAEARRKGVKVIDEKEFLKLIHVSH</sequence>
<feature type="binding site" evidence="14">
    <location>
        <begin position="83"/>
        <end position="84"/>
    </location>
    <ligand>
        <name>NAD(+)</name>
        <dbReference type="ChEBI" id="CHEBI:57540"/>
    </ligand>
</feature>
<dbReference type="NCBIfam" id="NF005932">
    <property type="entry name" value="PRK07956.1"/>
    <property type="match status" value="1"/>
</dbReference>
<dbReference type="InterPro" id="IPR013840">
    <property type="entry name" value="DNAligase_N"/>
</dbReference>
<comment type="cofactor">
    <cofactor evidence="14">
        <name>Mg(2+)</name>
        <dbReference type="ChEBI" id="CHEBI:18420"/>
    </cofactor>
    <cofactor evidence="14">
        <name>Mn(2+)</name>
        <dbReference type="ChEBI" id="CHEBI:29035"/>
    </cofactor>
</comment>
<dbReference type="SMART" id="SM00532">
    <property type="entry name" value="LIGANc"/>
    <property type="match status" value="1"/>
</dbReference>
<keyword evidence="7 14" id="KW-0227">DNA damage</keyword>
<dbReference type="SUPFAM" id="SSF50249">
    <property type="entry name" value="Nucleic acid-binding proteins"/>
    <property type="match status" value="1"/>
</dbReference>
<dbReference type="Pfam" id="PF12826">
    <property type="entry name" value="HHH_2"/>
    <property type="match status" value="1"/>
</dbReference>
<dbReference type="SUPFAM" id="SSF52113">
    <property type="entry name" value="BRCT domain"/>
    <property type="match status" value="1"/>
</dbReference>
<evidence type="ECO:0000313" key="18">
    <source>
        <dbReference type="EMBL" id="OGG37691.1"/>
    </source>
</evidence>
<dbReference type="InterPro" id="IPR036420">
    <property type="entry name" value="BRCT_dom_sf"/>
</dbReference>
<name>A0A1F6BL92_9BACT</name>
<dbReference type="GO" id="GO:0006281">
    <property type="term" value="P:DNA repair"/>
    <property type="evidence" value="ECO:0007669"/>
    <property type="project" value="UniProtKB-KW"/>
</dbReference>
<feature type="binding site" evidence="14">
    <location>
        <position position="137"/>
    </location>
    <ligand>
        <name>NAD(+)</name>
        <dbReference type="ChEBI" id="CHEBI:57540"/>
    </ligand>
</feature>
<evidence type="ECO:0000256" key="4">
    <source>
        <dbReference type="ARBA" id="ARBA00022598"/>
    </source>
</evidence>
<protein>
    <recommendedName>
        <fullName evidence="3 14">DNA ligase</fullName>
        <ecNumber evidence="2 14">6.5.1.2</ecNumber>
    </recommendedName>
    <alternativeName>
        <fullName evidence="14">Polydeoxyribonucleotide synthase [NAD(+)]</fullName>
    </alternativeName>
</protein>
<dbReference type="CDD" id="cd00114">
    <property type="entry name" value="LIGANc"/>
    <property type="match status" value="1"/>
</dbReference>
<evidence type="ECO:0000256" key="2">
    <source>
        <dbReference type="ARBA" id="ARBA00012722"/>
    </source>
</evidence>
<reference evidence="18 19" key="1">
    <citation type="journal article" date="2016" name="Nat. Commun.">
        <title>Thousands of microbial genomes shed light on interconnected biogeochemical processes in an aquifer system.</title>
        <authorList>
            <person name="Anantharaman K."/>
            <person name="Brown C.T."/>
            <person name="Hug L.A."/>
            <person name="Sharon I."/>
            <person name="Castelle C.J."/>
            <person name="Probst A.J."/>
            <person name="Thomas B.C."/>
            <person name="Singh A."/>
            <person name="Wilkins M.J."/>
            <person name="Karaoz U."/>
            <person name="Brodie E.L."/>
            <person name="Williams K.H."/>
            <person name="Hubbard S.S."/>
            <person name="Banfield J.F."/>
        </authorList>
    </citation>
    <scope>NUCLEOTIDE SEQUENCE [LARGE SCALE GENOMIC DNA]</scope>
</reference>
<comment type="catalytic activity">
    <reaction evidence="12 14 15">
        <text>NAD(+) + (deoxyribonucleotide)n-3'-hydroxyl + 5'-phospho-(deoxyribonucleotide)m = (deoxyribonucleotide)n+m + AMP + beta-nicotinamide D-nucleotide.</text>
        <dbReference type="EC" id="6.5.1.2"/>
    </reaction>
</comment>
<dbReference type="GO" id="GO:0006260">
    <property type="term" value="P:DNA replication"/>
    <property type="evidence" value="ECO:0007669"/>
    <property type="project" value="UniProtKB-KW"/>
</dbReference>
<feature type="binding site" evidence="14">
    <location>
        <position position="178"/>
    </location>
    <ligand>
        <name>NAD(+)</name>
        <dbReference type="ChEBI" id="CHEBI:57540"/>
    </ligand>
</feature>
<feature type="domain" description="BRCT" evidence="17">
    <location>
        <begin position="605"/>
        <end position="684"/>
    </location>
</feature>
<comment type="similarity">
    <text evidence="13 14">Belongs to the NAD-dependent DNA ligase family. LigA subfamily.</text>
</comment>
<dbReference type="PROSITE" id="PS01056">
    <property type="entry name" value="DNA_LIGASE_N2"/>
    <property type="match status" value="1"/>
</dbReference>
<evidence type="ECO:0000256" key="1">
    <source>
        <dbReference type="ARBA" id="ARBA00004067"/>
    </source>
</evidence>
<dbReference type="SUPFAM" id="SSF56091">
    <property type="entry name" value="DNA ligase/mRNA capping enzyme, catalytic domain"/>
    <property type="match status" value="1"/>
</dbReference>
<dbReference type="InterPro" id="IPR018239">
    <property type="entry name" value="DNA_ligase_AS"/>
</dbReference>
<dbReference type="SMART" id="SM00292">
    <property type="entry name" value="BRCT"/>
    <property type="match status" value="1"/>
</dbReference>
<dbReference type="FunFam" id="2.40.50.140:FF:000012">
    <property type="entry name" value="DNA ligase"/>
    <property type="match status" value="1"/>
</dbReference>
<evidence type="ECO:0000256" key="8">
    <source>
        <dbReference type="ARBA" id="ARBA00022833"/>
    </source>
</evidence>
<dbReference type="GO" id="GO:0046872">
    <property type="term" value="F:metal ion binding"/>
    <property type="evidence" value="ECO:0007669"/>
    <property type="project" value="UniProtKB-KW"/>
</dbReference>
<dbReference type="EMBL" id="MFKH01000005">
    <property type="protein sequence ID" value="OGG37691.1"/>
    <property type="molecule type" value="Genomic_DNA"/>
</dbReference>
<keyword evidence="8 14" id="KW-0862">Zinc</keyword>
<feature type="binding site" evidence="14">
    <location>
        <position position="437"/>
    </location>
    <ligand>
        <name>Zn(2+)</name>
        <dbReference type="ChEBI" id="CHEBI:29105"/>
    </ligand>
</feature>
<evidence type="ECO:0000256" key="5">
    <source>
        <dbReference type="ARBA" id="ARBA00022705"/>
    </source>
</evidence>
<dbReference type="NCBIfam" id="TIGR00575">
    <property type="entry name" value="dnlj"/>
    <property type="match status" value="1"/>
</dbReference>
<dbReference type="InterPro" id="IPR001679">
    <property type="entry name" value="DNA_ligase"/>
</dbReference>
<dbReference type="Gene3D" id="3.30.470.30">
    <property type="entry name" value="DNA ligase/mRNA capping enzyme"/>
    <property type="match status" value="1"/>
</dbReference>
<dbReference type="Pfam" id="PF00533">
    <property type="entry name" value="BRCT"/>
    <property type="match status" value="1"/>
</dbReference>
<evidence type="ECO:0000256" key="16">
    <source>
        <dbReference type="SAM" id="Coils"/>
    </source>
</evidence>
<dbReference type="AlphaFoldDB" id="A0A1F6BL92"/>
<keyword evidence="9 14" id="KW-0460">Magnesium</keyword>
<dbReference type="InterPro" id="IPR004150">
    <property type="entry name" value="NAD_DNA_ligase_OB"/>
</dbReference>
<dbReference type="Gene3D" id="1.10.150.20">
    <property type="entry name" value="5' to 3' exonuclease, C-terminal subdomain"/>
    <property type="match status" value="2"/>
</dbReference>
<dbReference type="GO" id="GO:0005829">
    <property type="term" value="C:cytosol"/>
    <property type="evidence" value="ECO:0007669"/>
    <property type="project" value="TreeGrafter"/>
</dbReference>
<proteinExistence type="inferred from homology"/>
<keyword evidence="14" id="KW-0464">Manganese</keyword>